<dbReference type="AlphaFoldDB" id="A0A917FNH6"/>
<dbReference type="EC" id="2.7.7.12" evidence="10"/>
<name>A0A917FNH6_9BACL</name>
<dbReference type="InterPro" id="IPR000766">
    <property type="entry name" value="GalP_uridyl_Trfase_II"/>
</dbReference>
<reference evidence="13" key="1">
    <citation type="journal article" date="2014" name="Int. J. Syst. Evol. Microbiol.">
        <title>Complete genome sequence of Corynebacterium casei LMG S-19264T (=DSM 44701T), isolated from a smear-ripened cheese.</title>
        <authorList>
            <consortium name="US DOE Joint Genome Institute (JGI-PGF)"/>
            <person name="Walter F."/>
            <person name="Albersmeier A."/>
            <person name="Kalinowski J."/>
            <person name="Ruckert C."/>
        </authorList>
    </citation>
    <scope>NUCLEOTIDE SEQUENCE</scope>
    <source>
        <strain evidence="13">CGMCC 1.12987</strain>
    </source>
</reference>
<organism evidence="13 14">
    <name type="scientific">Paenibacillus abyssi</name>
    <dbReference type="NCBI Taxonomy" id="1340531"/>
    <lineage>
        <taxon>Bacteria</taxon>
        <taxon>Bacillati</taxon>
        <taxon>Bacillota</taxon>
        <taxon>Bacilli</taxon>
        <taxon>Bacillales</taxon>
        <taxon>Paenibacillaceae</taxon>
        <taxon>Paenibacillus</taxon>
    </lineage>
</organism>
<evidence type="ECO:0000256" key="7">
    <source>
        <dbReference type="ARBA" id="ARBA00022695"/>
    </source>
</evidence>
<evidence type="ECO:0000313" key="14">
    <source>
        <dbReference type="Proteomes" id="UP000644756"/>
    </source>
</evidence>
<dbReference type="InterPro" id="IPR005849">
    <property type="entry name" value="GalP_Utransf_N"/>
</dbReference>
<comment type="pathway">
    <text evidence="3 10">Carbohydrate metabolism; galactose metabolism.</text>
</comment>
<evidence type="ECO:0000256" key="4">
    <source>
        <dbReference type="ARBA" id="ARBA00008706"/>
    </source>
</evidence>
<evidence type="ECO:0000256" key="5">
    <source>
        <dbReference type="ARBA" id="ARBA00022490"/>
    </source>
</evidence>
<sequence>MTKEIADAESLVAAPTQEEALLQIEQLVRFGRKNGLIAPLDERFTRNALLDLFRFTEPYEGELPGEVPCSPLEPLEALLDYGCSIGLIPDNTVTWRDLLDARIMGLMMPRPSAAAEAFRRTAAAEGIKRATDDFYKLNIDSNYIRMDRIRKNKQWLQPTEYGSLEITINLSKPEKDPKEIALLKTLPPSRYPKCLLCAENVGYAGRPDHPARQNLRVLPLTLQHEAWFFQYSPYVYYNEHSIVFCGEHVPMKISGATFARLIDFVEQLPHYFIGSNADLPIVGGSILNHDHFQAGNHTFAMEIAPVEAMFRHPELPGVRFQIVKWPMSVVRINGTNKQEMLEAANLLLDSWRDYSDPDADIIAWSQQPSGERVPHNTITPIARLRDNGEYEMDLVLRNNRTSDEHPEGIFHPHRHLHHIKKENIGLIEVMGLAVLPGRLRSELEQIAAYLTGEAHEEASAVRTAGHPLHSHAEWIETLQRQYGTSLNAEQAAAVVEDETGKKFLQVLMDAGVYKGTKAGADAFRRFLASIGLQEG</sequence>
<comment type="caution">
    <text evidence="13">The sequence shown here is derived from an EMBL/GenBank/DDBJ whole genome shotgun (WGS) entry which is preliminary data.</text>
</comment>
<keyword evidence="7 10" id="KW-0548">Nucleotidyltransferase</keyword>
<dbReference type="GO" id="GO:0006012">
    <property type="term" value="P:galactose metabolic process"/>
    <property type="evidence" value="ECO:0007669"/>
    <property type="project" value="UniProtKB-UniRule"/>
</dbReference>
<evidence type="ECO:0000313" key="13">
    <source>
        <dbReference type="EMBL" id="GGF95682.1"/>
    </source>
</evidence>
<evidence type="ECO:0000256" key="2">
    <source>
        <dbReference type="ARBA" id="ARBA00004496"/>
    </source>
</evidence>
<protein>
    <recommendedName>
        <fullName evidence="10">Galactose-1-phosphate uridylyltransferase</fullName>
        <shortName evidence="10">Gal-1-P uridylyltransferase</shortName>
        <ecNumber evidence="10">2.7.7.12</ecNumber>
    </recommendedName>
    <alternativeName>
        <fullName evidence="10">UDP-glucose--hexose-1-phosphate uridylyltransferase</fullName>
    </alternativeName>
</protein>
<dbReference type="NCBIfam" id="NF003629">
    <property type="entry name" value="PRK05270.1-2"/>
    <property type="match status" value="1"/>
</dbReference>
<dbReference type="GO" id="GO:0005737">
    <property type="term" value="C:cytoplasm"/>
    <property type="evidence" value="ECO:0007669"/>
    <property type="project" value="UniProtKB-SubCell"/>
</dbReference>
<dbReference type="InterPro" id="IPR005850">
    <property type="entry name" value="GalP_Utransf_C"/>
</dbReference>
<feature type="domain" description="Galactose-1-phosphate uridyl transferase N-terminal" evidence="11">
    <location>
        <begin position="87"/>
        <end position="250"/>
    </location>
</feature>
<evidence type="ECO:0000256" key="8">
    <source>
        <dbReference type="ARBA" id="ARBA00023144"/>
    </source>
</evidence>
<dbReference type="HAMAP" id="MF_00571">
    <property type="entry name" value="GalP_UDP_trans"/>
    <property type="match status" value="1"/>
</dbReference>
<dbReference type="PANTHER" id="PTHR39191:SF1">
    <property type="entry name" value="DUF4922 DOMAIN-CONTAINING PROTEIN"/>
    <property type="match status" value="1"/>
</dbReference>
<proteinExistence type="inferred from homology"/>
<dbReference type="PIRSF" id="PIRSF006005">
    <property type="entry name" value="GalT_BS"/>
    <property type="match status" value="1"/>
</dbReference>
<gene>
    <name evidence="10 13" type="primary">galT</name>
    <name evidence="13" type="ORF">GCM10010916_11220</name>
</gene>
<dbReference type="GO" id="GO:0008108">
    <property type="term" value="F:UDP-glucose:hexose-1-phosphate uridylyltransferase activity"/>
    <property type="evidence" value="ECO:0007669"/>
    <property type="project" value="UniProtKB-UniRule"/>
</dbReference>
<reference evidence="13" key="2">
    <citation type="submission" date="2020-09" db="EMBL/GenBank/DDBJ databases">
        <authorList>
            <person name="Sun Q."/>
            <person name="Zhou Y."/>
        </authorList>
    </citation>
    <scope>NUCLEOTIDE SEQUENCE</scope>
    <source>
        <strain evidence="13">CGMCC 1.12987</strain>
    </source>
</reference>
<keyword evidence="6 10" id="KW-0808">Transferase</keyword>
<evidence type="ECO:0000256" key="10">
    <source>
        <dbReference type="HAMAP-Rule" id="MF_00571"/>
    </source>
</evidence>
<accession>A0A917FNH6</accession>
<evidence type="ECO:0000259" key="11">
    <source>
        <dbReference type="Pfam" id="PF01087"/>
    </source>
</evidence>
<dbReference type="Proteomes" id="UP000644756">
    <property type="component" value="Unassembled WGS sequence"/>
</dbReference>
<feature type="domain" description="Galactose-1-phosphate uridyl transferase C-terminal" evidence="12">
    <location>
        <begin position="266"/>
        <end position="451"/>
    </location>
</feature>
<dbReference type="PANTHER" id="PTHR39191">
    <property type="entry name" value="GALACTOSE-1-PHOSPHATE URIDYLYLTRANSFERASE"/>
    <property type="match status" value="1"/>
</dbReference>
<keyword evidence="14" id="KW-1185">Reference proteome</keyword>
<keyword evidence="8 10" id="KW-0299">Galactose metabolism</keyword>
<keyword evidence="5 10" id="KW-0963">Cytoplasm</keyword>
<dbReference type="EMBL" id="BMGR01000003">
    <property type="protein sequence ID" value="GGF95682.1"/>
    <property type="molecule type" value="Genomic_DNA"/>
</dbReference>
<evidence type="ECO:0000256" key="3">
    <source>
        <dbReference type="ARBA" id="ARBA00004947"/>
    </source>
</evidence>
<comment type="similarity">
    <text evidence="4 10">Belongs to the galactose-1-phosphate uridylyltransferase type 2 family.</text>
</comment>
<keyword evidence="9 10" id="KW-0119">Carbohydrate metabolism</keyword>
<dbReference type="Pfam" id="PF02744">
    <property type="entry name" value="GalP_UDP_tr_C"/>
    <property type="match status" value="1"/>
</dbReference>
<evidence type="ECO:0000256" key="9">
    <source>
        <dbReference type="ARBA" id="ARBA00023277"/>
    </source>
</evidence>
<evidence type="ECO:0000256" key="1">
    <source>
        <dbReference type="ARBA" id="ARBA00001107"/>
    </source>
</evidence>
<evidence type="ECO:0000256" key="6">
    <source>
        <dbReference type="ARBA" id="ARBA00022679"/>
    </source>
</evidence>
<dbReference type="RefSeq" id="WP_188529806.1">
    <property type="nucleotide sequence ID" value="NZ_BMGR01000003.1"/>
</dbReference>
<evidence type="ECO:0000259" key="12">
    <source>
        <dbReference type="Pfam" id="PF02744"/>
    </source>
</evidence>
<comment type="catalytic activity">
    <reaction evidence="1 10">
        <text>alpha-D-galactose 1-phosphate + UDP-alpha-D-glucose = alpha-D-glucose 1-phosphate + UDP-alpha-D-galactose</text>
        <dbReference type="Rhea" id="RHEA:13989"/>
        <dbReference type="ChEBI" id="CHEBI:58336"/>
        <dbReference type="ChEBI" id="CHEBI:58601"/>
        <dbReference type="ChEBI" id="CHEBI:58885"/>
        <dbReference type="ChEBI" id="CHEBI:66914"/>
        <dbReference type="EC" id="2.7.7.12"/>
    </reaction>
</comment>
<comment type="subcellular location">
    <subcellularLocation>
        <location evidence="2 10">Cytoplasm</location>
    </subcellularLocation>
</comment>
<dbReference type="Pfam" id="PF01087">
    <property type="entry name" value="GalP_UDP_transf"/>
    <property type="match status" value="1"/>
</dbReference>